<feature type="transmembrane region" description="Helical" evidence="1">
    <location>
        <begin position="7"/>
        <end position="27"/>
    </location>
</feature>
<evidence type="ECO:0000313" key="3">
    <source>
        <dbReference type="EMBL" id="GIP19186.1"/>
    </source>
</evidence>
<reference evidence="3" key="1">
    <citation type="submission" date="2021-03" db="EMBL/GenBank/DDBJ databases">
        <title>Antimicrobial resistance genes in bacteria isolated from Japanese honey, and their potential for conferring macrolide and lincosamide resistance in the American foulbrood pathogen Paenibacillus larvae.</title>
        <authorList>
            <person name="Okamoto M."/>
            <person name="Kumagai M."/>
            <person name="Kanamori H."/>
            <person name="Takamatsu D."/>
        </authorList>
    </citation>
    <scope>NUCLEOTIDE SEQUENCE</scope>
    <source>
        <strain evidence="3">J40TS1</strain>
    </source>
</reference>
<dbReference type="Pfam" id="PF20862">
    <property type="entry name" value="DUF6843"/>
    <property type="match status" value="1"/>
</dbReference>
<protein>
    <recommendedName>
        <fullName evidence="2">DUF6843 domain-containing protein</fullName>
    </recommendedName>
</protein>
<dbReference type="InterPro" id="IPR049293">
    <property type="entry name" value="DUF6843"/>
</dbReference>
<feature type="domain" description="DUF6843" evidence="2">
    <location>
        <begin position="30"/>
        <end position="137"/>
    </location>
</feature>
<dbReference type="Proteomes" id="UP000683139">
    <property type="component" value="Unassembled WGS sequence"/>
</dbReference>
<dbReference type="RefSeq" id="WP_213519843.1">
    <property type="nucleotide sequence ID" value="NZ_BOSE01000013.1"/>
</dbReference>
<dbReference type="EMBL" id="BOSE01000013">
    <property type="protein sequence ID" value="GIP19186.1"/>
    <property type="molecule type" value="Genomic_DNA"/>
</dbReference>
<evidence type="ECO:0000313" key="4">
    <source>
        <dbReference type="Proteomes" id="UP000683139"/>
    </source>
</evidence>
<keyword evidence="1" id="KW-0472">Membrane</keyword>
<comment type="caution">
    <text evidence="3">The sequence shown here is derived from an EMBL/GenBank/DDBJ whole genome shotgun (WGS) entry which is preliminary data.</text>
</comment>
<keyword evidence="1" id="KW-0812">Transmembrane</keyword>
<keyword evidence="1" id="KW-1133">Transmembrane helix</keyword>
<sequence length="143" mass="15998">MMRVYKIYLIVFAVIIIAAIAIGTIGINKQKTHIFVMPNGYSGWVRVVYEQQDSPALPMEGKAFLHEIPEEGILFTSSPPTSGLMLFYVKDKHGTRTEIGTDMIQGQSMGTKTIKFPDGTTKDAEVNSFFVGTEQQYNDEIEQ</sequence>
<evidence type="ECO:0000259" key="2">
    <source>
        <dbReference type="Pfam" id="PF20862"/>
    </source>
</evidence>
<gene>
    <name evidence="3" type="ORF">J40TS1_48280</name>
</gene>
<organism evidence="3 4">
    <name type="scientific">Paenibacillus montaniterrae</name>
    <dbReference type="NCBI Taxonomy" id="429341"/>
    <lineage>
        <taxon>Bacteria</taxon>
        <taxon>Bacillati</taxon>
        <taxon>Bacillota</taxon>
        <taxon>Bacilli</taxon>
        <taxon>Bacillales</taxon>
        <taxon>Paenibacillaceae</taxon>
        <taxon>Paenibacillus</taxon>
    </lineage>
</organism>
<keyword evidence="4" id="KW-1185">Reference proteome</keyword>
<evidence type="ECO:0000256" key="1">
    <source>
        <dbReference type="SAM" id="Phobius"/>
    </source>
</evidence>
<proteinExistence type="predicted"/>
<dbReference type="AlphaFoldDB" id="A0A919YVB6"/>
<accession>A0A919YVB6</accession>
<name>A0A919YVB6_9BACL</name>